<protein>
    <recommendedName>
        <fullName evidence="6">Sushi domain-containing protein</fullName>
    </recommendedName>
</protein>
<accession>A0A665T248</accession>
<organism evidence="7 8">
    <name type="scientific">Echeneis naucrates</name>
    <name type="common">Live sharksucker</name>
    <dbReference type="NCBI Taxonomy" id="173247"/>
    <lineage>
        <taxon>Eukaryota</taxon>
        <taxon>Metazoa</taxon>
        <taxon>Chordata</taxon>
        <taxon>Craniata</taxon>
        <taxon>Vertebrata</taxon>
        <taxon>Euteleostomi</taxon>
        <taxon>Actinopterygii</taxon>
        <taxon>Neopterygii</taxon>
        <taxon>Teleostei</taxon>
        <taxon>Neoteleostei</taxon>
        <taxon>Acanthomorphata</taxon>
        <taxon>Carangaria</taxon>
        <taxon>Carangiformes</taxon>
        <taxon>Echeneidae</taxon>
        <taxon>Echeneis</taxon>
    </lineage>
</organism>
<proteinExistence type="predicted"/>
<feature type="domain" description="Sushi" evidence="6">
    <location>
        <begin position="56"/>
        <end position="107"/>
    </location>
</feature>
<reference evidence="7" key="1">
    <citation type="submission" date="2021-04" db="EMBL/GenBank/DDBJ databases">
        <authorList>
            <consortium name="Wellcome Sanger Institute Data Sharing"/>
        </authorList>
    </citation>
    <scope>NUCLEOTIDE SEQUENCE [LARGE SCALE GENOMIC DNA]</scope>
</reference>
<dbReference type="Ensembl" id="ENSENLT00000004374.1">
    <property type="protein sequence ID" value="ENSENLP00000004130.1"/>
    <property type="gene ID" value="ENSENLG00000002031.1"/>
</dbReference>
<dbReference type="Proteomes" id="UP000472264">
    <property type="component" value="Chromosome 17"/>
</dbReference>
<dbReference type="CDD" id="cd00033">
    <property type="entry name" value="CCP"/>
    <property type="match status" value="1"/>
</dbReference>
<reference evidence="7" key="3">
    <citation type="submission" date="2025-09" db="UniProtKB">
        <authorList>
            <consortium name="Ensembl"/>
        </authorList>
    </citation>
    <scope>IDENTIFICATION</scope>
</reference>
<dbReference type="Pfam" id="PF00084">
    <property type="entry name" value="Sushi"/>
    <property type="match status" value="3"/>
</dbReference>
<dbReference type="PROSITE" id="PS50923">
    <property type="entry name" value="SUSHI"/>
    <property type="match status" value="2"/>
</dbReference>
<feature type="domain" description="Sushi" evidence="6">
    <location>
        <begin position="110"/>
        <end position="173"/>
    </location>
</feature>
<comment type="caution">
    <text evidence="5">Lacks conserved residue(s) required for the propagation of feature annotation.</text>
</comment>
<evidence type="ECO:0000256" key="4">
    <source>
        <dbReference type="ARBA" id="ARBA00023157"/>
    </source>
</evidence>
<dbReference type="PANTHER" id="PTHR45785:SF2">
    <property type="entry name" value="COMPLEMENT FACTOR H-RELATED"/>
    <property type="match status" value="1"/>
</dbReference>
<reference evidence="7" key="2">
    <citation type="submission" date="2025-08" db="UniProtKB">
        <authorList>
            <consortium name="Ensembl"/>
        </authorList>
    </citation>
    <scope>IDENTIFICATION</scope>
</reference>
<keyword evidence="2 5" id="KW-0768">Sushi</keyword>
<comment type="subcellular location">
    <subcellularLocation>
        <location evidence="1">Virion</location>
    </subcellularLocation>
</comment>
<dbReference type="InterPro" id="IPR051503">
    <property type="entry name" value="ComplSys_Reg/VirEntry_Med"/>
</dbReference>
<evidence type="ECO:0000256" key="5">
    <source>
        <dbReference type="PROSITE-ProRule" id="PRU00302"/>
    </source>
</evidence>
<dbReference type="InterPro" id="IPR035976">
    <property type="entry name" value="Sushi/SCR/CCP_sf"/>
</dbReference>
<sequence>FWHLVTALREIIYKSAADLDGGFFVPQQARYPSGTVLPYACDEGRKPAEDTWWATITCTNGKWSSTPMCIGQHILRIRCDPGYEQLNQIATASCLNGTWSPLPICESNITSCSSPPKIPHAVVNQKYQEVFAADSEVVYQCETGYATEEGHTNTSIYCVAGSWSWSEASSCNVMYQCVDGYAINTWSNKQNIFCRAGRWDELQPCRKRSHFNSLYIETEVFYPPVKNPCIFEFSFQNGYLKVVQVVQNNLLIQGYFLFCSKTEWEKQKDI</sequence>
<evidence type="ECO:0000259" key="6">
    <source>
        <dbReference type="PROSITE" id="PS50923"/>
    </source>
</evidence>
<evidence type="ECO:0000313" key="7">
    <source>
        <dbReference type="Ensembl" id="ENSENLP00000004130.1"/>
    </source>
</evidence>
<dbReference type="SMART" id="SM00032">
    <property type="entry name" value="CCP"/>
    <property type="match status" value="2"/>
</dbReference>
<keyword evidence="4" id="KW-1015">Disulfide bond</keyword>
<dbReference type="PANTHER" id="PTHR45785">
    <property type="entry name" value="COMPLEMENT FACTOR H-RELATED"/>
    <property type="match status" value="1"/>
</dbReference>
<evidence type="ECO:0000256" key="1">
    <source>
        <dbReference type="ARBA" id="ARBA00004328"/>
    </source>
</evidence>
<name>A0A665T248_ECHNA</name>
<evidence type="ECO:0000313" key="8">
    <source>
        <dbReference type="Proteomes" id="UP000472264"/>
    </source>
</evidence>
<dbReference type="AlphaFoldDB" id="A0A665T248"/>
<keyword evidence="8" id="KW-1185">Reference proteome</keyword>
<dbReference type="InterPro" id="IPR000436">
    <property type="entry name" value="Sushi_SCR_CCP_dom"/>
</dbReference>
<dbReference type="Gene3D" id="2.10.70.10">
    <property type="entry name" value="Complement Module, domain 1"/>
    <property type="match status" value="3"/>
</dbReference>
<evidence type="ECO:0000256" key="2">
    <source>
        <dbReference type="ARBA" id="ARBA00022659"/>
    </source>
</evidence>
<keyword evidence="3" id="KW-0732">Signal</keyword>
<evidence type="ECO:0000256" key="3">
    <source>
        <dbReference type="ARBA" id="ARBA00022729"/>
    </source>
</evidence>
<dbReference type="SUPFAM" id="SSF57535">
    <property type="entry name" value="Complement control module/SCR domain"/>
    <property type="match status" value="3"/>
</dbReference>